<comment type="caution">
    <text evidence="1">The sequence shown here is derived from an EMBL/GenBank/DDBJ whole genome shotgun (WGS) entry which is preliminary data.</text>
</comment>
<dbReference type="InterPro" id="IPR009216">
    <property type="entry name" value="Virulence_factor_SrfB"/>
</dbReference>
<organism evidence="1 2">
    <name type="scientific">Methylobacterium persicinum</name>
    <dbReference type="NCBI Taxonomy" id="374426"/>
    <lineage>
        <taxon>Bacteria</taxon>
        <taxon>Pseudomonadati</taxon>
        <taxon>Pseudomonadota</taxon>
        <taxon>Alphaproteobacteria</taxon>
        <taxon>Hyphomicrobiales</taxon>
        <taxon>Methylobacteriaceae</taxon>
        <taxon>Methylobacterium</taxon>
    </lineage>
</organism>
<proteinExistence type="predicted"/>
<protein>
    <recommendedName>
        <fullName evidence="3">Virulence factor SrfB</fullName>
    </recommendedName>
</protein>
<dbReference type="PIRSF" id="PIRSF034585">
    <property type="entry name" value="SrfB"/>
    <property type="match status" value="1"/>
</dbReference>
<dbReference type="SUPFAM" id="SSF53067">
    <property type="entry name" value="Actin-like ATPase domain"/>
    <property type="match status" value="1"/>
</dbReference>
<dbReference type="Pfam" id="PF07520">
    <property type="entry name" value="SrfB"/>
    <property type="match status" value="1"/>
</dbReference>
<evidence type="ECO:0008006" key="3">
    <source>
        <dbReference type="Google" id="ProtNLM"/>
    </source>
</evidence>
<dbReference type="InterPro" id="IPR043129">
    <property type="entry name" value="ATPase_NBD"/>
</dbReference>
<dbReference type="RefSeq" id="WP_238253316.1">
    <property type="nucleotide sequence ID" value="NZ_BPQX01000078.1"/>
</dbReference>
<keyword evidence="2" id="KW-1185">Reference proteome</keyword>
<dbReference type="EMBL" id="JAUSVV010000010">
    <property type="protein sequence ID" value="MDQ0444134.1"/>
    <property type="molecule type" value="Genomic_DNA"/>
</dbReference>
<gene>
    <name evidence="1" type="ORF">QO016_003644</name>
</gene>
<reference evidence="1 2" key="1">
    <citation type="submission" date="2023-07" db="EMBL/GenBank/DDBJ databases">
        <title>Genomic Encyclopedia of Type Strains, Phase IV (KMG-IV): sequencing the most valuable type-strain genomes for metagenomic binning, comparative biology and taxonomic classification.</title>
        <authorList>
            <person name="Goeker M."/>
        </authorList>
    </citation>
    <scope>NUCLEOTIDE SEQUENCE [LARGE SCALE GENOMIC DNA]</scope>
    <source>
        <strain evidence="1 2">DSM 19562</strain>
    </source>
</reference>
<evidence type="ECO:0000313" key="2">
    <source>
        <dbReference type="Proteomes" id="UP001236369"/>
    </source>
</evidence>
<dbReference type="Proteomes" id="UP001236369">
    <property type="component" value="Unassembled WGS sequence"/>
</dbReference>
<accession>A0ABU0HRK2</accession>
<sequence length="1039" mass="116992">MYVEPVTFGPTIRLVPHSGVQFVEYAFHIDTVGRLSRRFIEREVVGATQTDGRRTYRLLPAWNEEDPGADPVESAKGEDREYAVGERGALEVFLEKWTPVPMLRVKSGIDGGEELDLGPTNWARVRIVEVADRAPDSPISHRVIFAFDTELLERRTNRPYTAPSLEDAANEHEFRFAFRFRDIGWFLGAAGEDEETKRLAGFQEWVPSWLLEQFREFKAAQRPDRPLRETDFPNALEHYARYLVFLEYLQMAVRPRTLRLTDTVTAQPAIRPVTVDLILDIGNSRTCGILIESHPNEDRVDLNNSFVLQLRDLSEPEQIYTEPFESHVELSHAKFGRDHLSRLSARPRAFFWPSPVRVGPEASRFRELAQGTEAIGGLSSPKRYLCDVRPVNQEWRFPDRDYSADGTSPLIDRTIRQYVNSRGDVIAQLDADKKRYGIRVGADDRIGASRLTFSRSSFFTFMVAEIVCHALSTINNAGVRERRRTKDAPRKLRRIILTLPPAMPVQEQRLLRSRAEGAVKLIWQLMGWADNPPPGLTQPEVHVAWDEASCVQFVYLYGEITQKLGGAVEGFLRLVGRPRPFADPDAPPAPTAQPEPSVRIASIDVGGGTTDLMITTYYAEGNRAIKPVQNFREGFRIAGDDILKRVIERLVLPTLEAALRAAGHPDPHALLLECFGGDRANMAEQEKHLRRQFVSRVLEPIGLRILGDVEAGAEIVARPFEEFFPERGGRIVRRALPQQRLLDFLEVPARAGGATDFSLTDCLFESRADVVADCVVSTLDLVLDNLCEAVHALDVDVVLLSGRPSRLQAFVDLLVDKLSVSPDRIVPLHEYQAGTWYPFRERDNRRIGDPKTTTAVGGMLCALAEGQLTNFTLFTHRLALRSTARYIGELELSGQLRDAGLCFRDIDLDAPVSGRKGPAKGPEMDAKLRYYAPMRLGYRQLPVERWIATPLYRLRLRAGEEAARMKLPLEITLERCGDGRPDDEGADALLRSESMKEEFKISDAYDADGLDVARKIELVLDTLSSEHGYWLDTGILALD</sequence>
<evidence type="ECO:0000313" key="1">
    <source>
        <dbReference type="EMBL" id="MDQ0444134.1"/>
    </source>
</evidence>
<name>A0ABU0HRK2_9HYPH</name>